<evidence type="ECO:0000313" key="3">
    <source>
        <dbReference type="Proteomes" id="UP000712080"/>
    </source>
</evidence>
<gene>
    <name evidence="2" type="ORF">G6047_14025</name>
</gene>
<name>A0A972FPT9_9FLAO</name>
<accession>A0A972FPT9</accession>
<comment type="caution">
    <text evidence="2">The sequence shown here is derived from an EMBL/GenBank/DDBJ whole genome shotgun (WGS) entry which is preliminary data.</text>
</comment>
<dbReference type="EMBL" id="JAAMPU010000107">
    <property type="protein sequence ID" value="NMH29155.1"/>
    <property type="molecule type" value="Genomic_DNA"/>
</dbReference>
<dbReference type="RefSeq" id="WP_169528242.1">
    <property type="nucleotide sequence ID" value="NZ_JAAMPU010000107.1"/>
</dbReference>
<keyword evidence="1" id="KW-0732">Signal</keyword>
<protein>
    <submittedName>
        <fullName evidence="2">Type IX secretion system membrane protein PorP/SprF</fullName>
    </submittedName>
</protein>
<dbReference type="NCBIfam" id="TIGR03519">
    <property type="entry name" value="T9SS_PorP_fam"/>
    <property type="match status" value="1"/>
</dbReference>
<reference evidence="2" key="1">
    <citation type="submission" date="2020-02" db="EMBL/GenBank/DDBJ databases">
        <title>Flavobacterium sp. genome.</title>
        <authorList>
            <person name="Jung H.S."/>
            <person name="Baek J.H."/>
            <person name="Jeon C.O."/>
        </authorList>
    </citation>
    <scope>NUCLEOTIDE SEQUENCE</scope>
    <source>
        <strain evidence="2">SE-s28</strain>
    </source>
</reference>
<keyword evidence="3" id="KW-1185">Reference proteome</keyword>
<evidence type="ECO:0000256" key="1">
    <source>
        <dbReference type="SAM" id="SignalP"/>
    </source>
</evidence>
<dbReference type="Proteomes" id="UP000712080">
    <property type="component" value="Unassembled WGS sequence"/>
</dbReference>
<evidence type="ECO:0000313" key="2">
    <source>
        <dbReference type="EMBL" id="NMH29155.1"/>
    </source>
</evidence>
<organism evidence="2 3">
    <name type="scientific">Flavobacterium silvaticum</name>
    <dbReference type="NCBI Taxonomy" id="1852020"/>
    <lineage>
        <taxon>Bacteria</taxon>
        <taxon>Pseudomonadati</taxon>
        <taxon>Bacteroidota</taxon>
        <taxon>Flavobacteriia</taxon>
        <taxon>Flavobacteriales</taxon>
        <taxon>Flavobacteriaceae</taxon>
        <taxon>Flavobacterium</taxon>
    </lineage>
</organism>
<dbReference type="InterPro" id="IPR019861">
    <property type="entry name" value="PorP/SprF_Bacteroidetes"/>
</dbReference>
<dbReference type="AlphaFoldDB" id="A0A972FPT9"/>
<proteinExistence type="predicted"/>
<sequence>MKTKVIYFALLLLPLLSRAQQDAQYTQYMYNTININPAYAGSRGALSLFGLHRTQWVGLDGAPVTNSFSVNTPINNSNLGVGLSFVNDRIGPTKENLISADISYTIHTSERYKLSFGIKASANLFSLDRDKLNPENQDDPSLYGFTNKFSPGVGAGVYFHSDKMYVGLSVPNFIQDYAYDDNDVVVNKEKMNFYLIGGYVFDLSPSLKFKPAVLGKAVAGAPVQLDVSANFMFNEKFVLGAAYRWDAAWSAMAGFQITNGLYLGYAYDMETTRLRNYNSGSHEIFLRYEFLNNFNRITSPRFF</sequence>
<dbReference type="Pfam" id="PF11751">
    <property type="entry name" value="PorP_SprF"/>
    <property type="match status" value="1"/>
</dbReference>
<feature type="signal peptide" evidence="1">
    <location>
        <begin position="1"/>
        <end position="19"/>
    </location>
</feature>
<feature type="chain" id="PRO_5037587302" evidence="1">
    <location>
        <begin position="20"/>
        <end position="303"/>
    </location>
</feature>